<name>A0A074VBQ2_9NEIS</name>
<accession>A0A074VBQ2</accession>
<dbReference type="Pfam" id="PF11745">
    <property type="entry name" value="DUF3304"/>
    <property type="match status" value="1"/>
</dbReference>
<sequence length="260" mass="28801">MSGKKIFTVNRLIRLSVLLLSATAITSCGGGFEPFVGFTSGKNKSYAAPVEALEYNYEDLSGGSINGGCIPKTPGVDDYEVGKKRYGGGGSCGAAYLPAKWKPGMTARINWRVLPYPDWRPKILNKPGLVIDREESAIMDQYAENYSAVIPLPPPPAFAGDDFGKVRNITVHFLACNQIFIDYGTRQENAPEVVKKQFELYAKSEKLCTPRPIVKTMADYRRNKAKMDAIKQERANIKQVILPEYIKELEQQGKLPVSSK</sequence>
<dbReference type="PROSITE" id="PS51257">
    <property type="entry name" value="PROKAR_LIPOPROTEIN"/>
    <property type="match status" value="1"/>
</dbReference>
<dbReference type="Proteomes" id="UP000027644">
    <property type="component" value="Unassembled WGS sequence"/>
</dbReference>
<dbReference type="EMBL" id="AVQL01000427">
    <property type="protein sequence ID" value="KEQ01302.1"/>
    <property type="molecule type" value="Genomic_DNA"/>
</dbReference>
<feature type="signal peptide" evidence="1">
    <location>
        <begin position="1"/>
        <end position="26"/>
    </location>
</feature>
<comment type="caution">
    <text evidence="2">The sequence shown here is derived from an EMBL/GenBank/DDBJ whole genome shotgun (WGS) entry which is preliminary data.</text>
</comment>
<dbReference type="InterPro" id="IPR021733">
    <property type="entry name" value="DUF3304"/>
</dbReference>
<feature type="chain" id="PRO_5001700536" description="DUF3304 domain-containing protein" evidence="1">
    <location>
        <begin position="27"/>
        <end position="260"/>
    </location>
</feature>
<proteinExistence type="predicted"/>
<evidence type="ECO:0000313" key="3">
    <source>
        <dbReference type="Proteomes" id="UP000027644"/>
    </source>
</evidence>
<organism evidence="2 3">
    <name type="scientific">Snodgrassella alvi SCGC AB-598-J21</name>
    <dbReference type="NCBI Taxonomy" id="1385367"/>
    <lineage>
        <taxon>Bacteria</taxon>
        <taxon>Pseudomonadati</taxon>
        <taxon>Pseudomonadota</taxon>
        <taxon>Betaproteobacteria</taxon>
        <taxon>Neisseriales</taxon>
        <taxon>Neisseriaceae</taxon>
        <taxon>Snodgrassella</taxon>
    </lineage>
</organism>
<evidence type="ECO:0008006" key="4">
    <source>
        <dbReference type="Google" id="ProtNLM"/>
    </source>
</evidence>
<keyword evidence="1" id="KW-0732">Signal</keyword>
<gene>
    <name evidence="2" type="ORF">SASC598J21_009140</name>
</gene>
<reference evidence="2 3" key="1">
    <citation type="journal article" date="2014" name="PLoS Genet.">
        <title>Hidden diversity in honey bee gut symbionts detected by single-cell genomics.</title>
        <authorList>
            <person name="Engel P."/>
            <person name="Stepanauskas R."/>
            <person name="Moran N."/>
        </authorList>
    </citation>
    <scope>NUCLEOTIDE SEQUENCE [LARGE SCALE GENOMIC DNA]</scope>
    <source>
        <strain evidence="2 3">SCGC AB-598-J21</strain>
    </source>
</reference>
<protein>
    <recommendedName>
        <fullName evidence="4">DUF3304 domain-containing protein</fullName>
    </recommendedName>
</protein>
<evidence type="ECO:0000256" key="1">
    <source>
        <dbReference type="SAM" id="SignalP"/>
    </source>
</evidence>
<dbReference type="AlphaFoldDB" id="A0A074VBQ2"/>
<evidence type="ECO:0000313" key="2">
    <source>
        <dbReference type="EMBL" id="KEQ01302.1"/>
    </source>
</evidence>